<evidence type="ECO:0000256" key="1">
    <source>
        <dbReference type="SAM" id="Coils"/>
    </source>
</evidence>
<protein>
    <submittedName>
        <fullName evidence="4">Uncharacterized protein</fullName>
    </submittedName>
</protein>
<organism evidence="4 5">
    <name type="scientific">Pelagomonas calceolata</name>
    <dbReference type="NCBI Taxonomy" id="35677"/>
    <lineage>
        <taxon>Eukaryota</taxon>
        <taxon>Sar</taxon>
        <taxon>Stramenopiles</taxon>
        <taxon>Ochrophyta</taxon>
        <taxon>Pelagophyceae</taxon>
        <taxon>Pelagomonadales</taxon>
        <taxon>Pelagomonadaceae</taxon>
        <taxon>Pelagomonas</taxon>
    </lineage>
</organism>
<dbReference type="Proteomes" id="UP000789595">
    <property type="component" value="Unassembled WGS sequence"/>
</dbReference>
<feature type="coiled-coil region" evidence="1">
    <location>
        <begin position="343"/>
        <end position="373"/>
    </location>
</feature>
<comment type="caution">
    <text evidence="4">The sequence shown here is derived from an EMBL/GenBank/DDBJ whole genome shotgun (WGS) entry which is preliminary data.</text>
</comment>
<keyword evidence="1" id="KW-0175">Coiled coil</keyword>
<evidence type="ECO:0000256" key="2">
    <source>
        <dbReference type="SAM" id="MobiDB-lite"/>
    </source>
</evidence>
<name>A0A8J2SQ47_9STRA</name>
<dbReference type="AlphaFoldDB" id="A0A8J2SQ47"/>
<evidence type="ECO:0000313" key="5">
    <source>
        <dbReference type="Proteomes" id="UP000789595"/>
    </source>
</evidence>
<feature type="chain" id="PRO_5035215974" evidence="3">
    <location>
        <begin position="25"/>
        <end position="378"/>
    </location>
</feature>
<dbReference type="OrthoDB" id="10623541at2759"/>
<accession>A0A8J2SQ47</accession>
<proteinExistence type="predicted"/>
<feature type="signal peptide" evidence="3">
    <location>
        <begin position="1"/>
        <end position="24"/>
    </location>
</feature>
<evidence type="ECO:0000256" key="3">
    <source>
        <dbReference type="SAM" id="SignalP"/>
    </source>
</evidence>
<feature type="compositionally biased region" description="Pro residues" evidence="2">
    <location>
        <begin position="150"/>
        <end position="166"/>
    </location>
</feature>
<dbReference type="EMBL" id="CAKKNE010000003">
    <property type="protein sequence ID" value="CAH0371732.1"/>
    <property type="molecule type" value="Genomic_DNA"/>
</dbReference>
<feature type="compositionally biased region" description="Pro residues" evidence="2">
    <location>
        <begin position="116"/>
        <end position="143"/>
    </location>
</feature>
<gene>
    <name evidence="4" type="ORF">PECAL_3P16840</name>
</gene>
<evidence type="ECO:0000313" key="4">
    <source>
        <dbReference type="EMBL" id="CAH0371732.1"/>
    </source>
</evidence>
<sequence length="378" mass="40562">MRMRRSALLASLVVGWAWVPPSHHHRTPHAVRKPLKAENDYLASLAKAPPKRGPGRLRRAWRRLRGAPAALSSDEVLRLVVLGHGRAEAEAMAPRRARRLLARAAAAAPAKAAPAPAAPAPAKPPAAPAPAAPPAAPPPPPVAAPLEAALPPPAAPPLPATPPPAAAPLEAAEPPAEPSDALTPDDILRLVVLGRSRADALAMDPVEARRELAAVAAAPPPEPRLDVADATDEELWRLARAEVAIPRPPRDDDEDAVSKQLERSWPDLDKFTDLLTKESLKRLEVLGPQFAEPLKTEARWRRKAYESWLRLVDGKGVLPGPAGDLAYGEALFDPNGGLPAEASDEAKAAFVRLREERAELRAARNELRDWEKRALPDK</sequence>
<keyword evidence="3" id="KW-0732">Signal</keyword>
<keyword evidence="5" id="KW-1185">Reference proteome</keyword>
<reference evidence="4" key="1">
    <citation type="submission" date="2021-11" db="EMBL/GenBank/DDBJ databases">
        <authorList>
            <consortium name="Genoscope - CEA"/>
            <person name="William W."/>
        </authorList>
    </citation>
    <scope>NUCLEOTIDE SEQUENCE</scope>
</reference>
<feature type="region of interest" description="Disordered" evidence="2">
    <location>
        <begin position="111"/>
        <end position="183"/>
    </location>
</feature>